<organism evidence="1 2">
    <name type="scientific">Corynebacterium poyangense</name>
    <dbReference type="NCBI Taxonomy" id="2684405"/>
    <lineage>
        <taxon>Bacteria</taxon>
        <taxon>Bacillati</taxon>
        <taxon>Actinomycetota</taxon>
        <taxon>Actinomycetes</taxon>
        <taxon>Mycobacteriales</taxon>
        <taxon>Corynebacteriaceae</taxon>
        <taxon>Corynebacterium</taxon>
    </lineage>
</organism>
<dbReference type="SMART" id="SM00347">
    <property type="entry name" value="HTH_MARR"/>
    <property type="match status" value="1"/>
</dbReference>
<gene>
    <name evidence="1" type="ORF">GP475_11420</name>
</gene>
<dbReference type="PROSITE" id="PS50995">
    <property type="entry name" value="HTH_MARR_2"/>
    <property type="match status" value="1"/>
</dbReference>
<accession>A0A7H0SRJ6</accession>
<reference evidence="1 2" key="1">
    <citation type="submission" date="2019-12" db="EMBL/GenBank/DDBJ databases">
        <title>Corynebacterium sp. nov., isolated from feces of the Anser Albifrons in China.</title>
        <authorList>
            <person name="Liu Q."/>
        </authorList>
    </citation>
    <scope>NUCLEOTIDE SEQUENCE [LARGE SCALE GENOMIC DNA]</scope>
    <source>
        <strain evidence="1 2">4H37-19</strain>
    </source>
</reference>
<dbReference type="GO" id="GO:0003677">
    <property type="term" value="F:DNA binding"/>
    <property type="evidence" value="ECO:0007669"/>
    <property type="project" value="UniProtKB-KW"/>
</dbReference>
<dbReference type="RefSeq" id="WP_187974482.1">
    <property type="nucleotide sequence ID" value="NZ_CP046884.1"/>
</dbReference>
<dbReference type="GO" id="GO:0003700">
    <property type="term" value="F:DNA-binding transcription factor activity"/>
    <property type="evidence" value="ECO:0007669"/>
    <property type="project" value="InterPro"/>
</dbReference>
<dbReference type="EMBL" id="CP046884">
    <property type="protein sequence ID" value="QNQ91171.1"/>
    <property type="molecule type" value="Genomic_DNA"/>
</dbReference>
<keyword evidence="1" id="KW-0238">DNA-binding</keyword>
<sequence length="165" mass="18086">MNDHPTSSAEVLRYLILALQRQGNRELNSAYAPLGLTASQAEAVEVIGTFGPLSTKEVGQHLICESGSPSRLLSTLAAKGLTVTAISTTDRRTTLHALTSAGRQTLAKIQTTKKVFETRLGEQLKEAQDTYPNNILAQLAKMLNDPTLLRAMHRRFPQHFPPPKK</sequence>
<dbReference type="InterPro" id="IPR039422">
    <property type="entry name" value="MarR/SlyA-like"/>
</dbReference>
<dbReference type="PANTHER" id="PTHR33164:SF57">
    <property type="entry name" value="MARR-FAMILY TRANSCRIPTIONAL REGULATOR"/>
    <property type="match status" value="1"/>
</dbReference>
<dbReference type="AlphaFoldDB" id="A0A7H0SRJ6"/>
<dbReference type="Proteomes" id="UP000516320">
    <property type="component" value="Chromosome"/>
</dbReference>
<evidence type="ECO:0000313" key="2">
    <source>
        <dbReference type="Proteomes" id="UP000516320"/>
    </source>
</evidence>
<name>A0A7H0SRJ6_9CORY</name>
<keyword evidence="2" id="KW-1185">Reference proteome</keyword>
<dbReference type="SUPFAM" id="SSF46785">
    <property type="entry name" value="Winged helix' DNA-binding domain"/>
    <property type="match status" value="1"/>
</dbReference>
<dbReference type="PANTHER" id="PTHR33164">
    <property type="entry name" value="TRANSCRIPTIONAL REGULATOR, MARR FAMILY"/>
    <property type="match status" value="1"/>
</dbReference>
<protein>
    <submittedName>
        <fullName evidence="1">Winged helix DNA-binding protein</fullName>
    </submittedName>
</protein>
<evidence type="ECO:0000313" key="1">
    <source>
        <dbReference type="EMBL" id="QNQ91171.1"/>
    </source>
</evidence>
<dbReference type="GO" id="GO:0006950">
    <property type="term" value="P:response to stress"/>
    <property type="evidence" value="ECO:0007669"/>
    <property type="project" value="TreeGrafter"/>
</dbReference>
<dbReference type="Gene3D" id="1.10.10.10">
    <property type="entry name" value="Winged helix-like DNA-binding domain superfamily/Winged helix DNA-binding domain"/>
    <property type="match status" value="1"/>
</dbReference>
<dbReference type="InterPro" id="IPR036388">
    <property type="entry name" value="WH-like_DNA-bd_sf"/>
</dbReference>
<dbReference type="InterPro" id="IPR036390">
    <property type="entry name" value="WH_DNA-bd_sf"/>
</dbReference>
<dbReference type="InterPro" id="IPR000835">
    <property type="entry name" value="HTH_MarR-typ"/>
</dbReference>
<dbReference type="Pfam" id="PF13463">
    <property type="entry name" value="HTH_27"/>
    <property type="match status" value="1"/>
</dbReference>
<dbReference type="KEGG" id="cpoy:GP475_11420"/>
<proteinExistence type="predicted"/>